<dbReference type="AlphaFoldDB" id="A0A7W6HXL0"/>
<comment type="caution">
    <text evidence="3">The sequence shown here is derived from an EMBL/GenBank/DDBJ whole genome shotgun (WGS) entry which is preliminary data.</text>
</comment>
<name>A0A7W6HXL0_9BACT</name>
<dbReference type="PANTHER" id="PTHR12526">
    <property type="entry name" value="GLYCOSYLTRANSFERASE"/>
    <property type="match status" value="1"/>
</dbReference>
<evidence type="ECO:0000259" key="2">
    <source>
        <dbReference type="Pfam" id="PF13439"/>
    </source>
</evidence>
<dbReference type="Pfam" id="PF13439">
    <property type="entry name" value="Glyco_transf_4"/>
    <property type="match status" value="1"/>
</dbReference>
<reference evidence="3 4" key="1">
    <citation type="submission" date="2020-08" db="EMBL/GenBank/DDBJ databases">
        <title>Genomic Encyclopedia of Type Strains, Phase IV (KMG-IV): sequencing the most valuable type-strain genomes for metagenomic binning, comparative biology and taxonomic classification.</title>
        <authorList>
            <person name="Goeker M."/>
        </authorList>
    </citation>
    <scope>NUCLEOTIDE SEQUENCE [LARGE SCALE GENOMIC DNA]</scope>
    <source>
        <strain evidence="3 4">DSM 105721</strain>
    </source>
</reference>
<dbReference type="CDD" id="cd03801">
    <property type="entry name" value="GT4_PimA-like"/>
    <property type="match status" value="1"/>
</dbReference>
<dbReference type="Proteomes" id="UP000546007">
    <property type="component" value="Unassembled WGS sequence"/>
</dbReference>
<sequence length="373" mass="43216">MNCYEKILFVSPNLGSGGGGAERQIVTIACLLKNRGYEVEFLCYCDGDFYYYILEQQHIPVYWKISSSYWKRMISVRKFIRKGKYDVVISFLETPNFLNNFAAFGGKNWKVITGERSAKEEHFLSRRGKVFAWFQRFADCVVCNSENARNMWQQYYPNYTDKLFVIYNSVNLQPVTSTYYPKREGKLHILIAASYQYLKNPIGLIKAISMMSAEDKEKLVVDWYGRAEITKGDTRCYNEAVRLVQEHGLQNVIRLNFSTDHIQNKMNEADVVALFSRLEGLPNAICEGMTIGKPIVMTRVSDYDVLIDETNGLLCDWNDVESIKNVLMKVVRLDCDELLCMGDCSRQKAIELFSRERVINSWINLISDKYKVQ</sequence>
<evidence type="ECO:0000259" key="1">
    <source>
        <dbReference type="Pfam" id="PF00534"/>
    </source>
</evidence>
<proteinExistence type="predicted"/>
<feature type="domain" description="Glycosyl transferase family 1" evidence="1">
    <location>
        <begin position="181"/>
        <end position="332"/>
    </location>
</feature>
<dbReference type="Gene3D" id="3.40.50.2000">
    <property type="entry name" value="Glycogen Phosphorylase B"/>
    <property type="match status" value="2"/>
</dbReference>
<dbReference type="RefSeq" id="WP_124318397.1">
    <property type="nucleotide sequence ID" value="NZ_AP028155.1"/>
</dbReference>
<keyword evidence="3" id="KW-0808">Transferase</keyword>
<dbReference type="GeneID" id="93102046"/>
<dbReference type="EMBL" id="JACIES010000005">
    <property type="protein sequence ID" value="MBB4026313.1"/>
    <property type="molecule type" value="Genomic_DNA"/>
</dbReference>
<dbReference type="PANTHER" id="PTHR12526:SF630">
    <property type="entry name" value="GLYCOSYLTRANSFERASE"/>
    <property type="match status" value="1"/>
</dbReference>
<protein>
    <submittedName>
        <fullName evidence="3">Glycosyltransferase involved in cell wall biosynthesis</fullName>
    </submittedName>
</protein>
<gene>
    <name evidence="3" type="ORF">GGR14_002107</name>
</gene>
<dbReference type="InterPro" id="IPR028098">
    <property type="entry name" value="Glyco_trans_4-like_N"/>
</dbReference>
<dbReference type="GO" id="GO:0016757">
    <property type="term" value="F:glycosyltransferase activity"/>
    <property type="evidence" value="ECO:0007669"/>
    <property type="project" value="UniProtKB-ARBA"/>
</dbReference>
<dbReference type="InterPro" id="IPR001296">
    <property type="entry name" value="Glyco_trans_1"/>
</dbReference>
<evidence type="ECO:0000313" key="4">
    <source>
        <dbReference type="Proteomes" id="UP000546007"/>
    </source>
</evidence>
<organism evidence="3 4">
    <name type="scientific">Butyricimonas faecihominis</name>
    <dbReference type="NCBI Taxonomy" id="1472416"/>
    <lineage>
        <taxon>Bacteria</taxon>
        <taxon>Pseudomonadati</taxon>
        <taxon>Bacteroidota</taxon>
        <taxon>Bacteroidia</taxon>
        <taxon>Bacteroidales</taxon>
        <taxon>Odoribacteraceae</taxon>
        <taxon>Butyricimonas</taxon>
    </lineage>
</organism>
<evidence type="ECO:0000313" key="3">
    <source>
        <dbReference type="EMBL" id="MBB4026313.1"/>
    </source>
</evidence>
<accession>A0A7W6HXL0</accession>
<dbReference type="Pfam" id="PF00534">
    <property type="entry name" value="Glycos_transf_1"/>
    <property type="match status" value="1"/>
</dbReference>
<feature type="domain" description="Glycosyltransferase subfamily 4-like N-terminal" evidence="2">
    <location>
        <begin position="19"/>
        <end position="173"/>
    </location>
</feature>
<dbReference type="OrthoDB" id="9811239at2"/>
<dbReference type="SUPFAM" id="SSF53756">
    <property type="entry name" value="UDP-Glycosyltransferase/glycogen phosphorylase"/>
    <property type="match status" value="1"/>
</dbReference>
<keyword evidence="4" id="KW-1185">Reference proteome</keyword>